<evidence type="ECO:0000256" key="2">
    <source>
        <dbReference type="ARBA" id="ARBA00004123"/>
    </source>
</evidence>
<protein>
    <submittedName>
        <fullName evidence="10">DDE superfamily endonuclease</fullName>
    </submittedName>
</protein>
<dbReference type="Proteomes" id="UP001458880">
    <property type="component" value="Unassembled WGS sequence"/>
</dbReference>
<dbReference type="EMBL" id="JASPKY010000025">
    <property type="protein sequence ID" value="KAK9751798.1"/>
    <property type="molecule type" value="Genomic_DNA"/>
</dbReference>
<keyword evidence="6" id="KW-0378">Hydrolase</keyword>
<evidence type="ECO:0000256" key="7">
    <source>
        <dbReference type="ARBA" id="ARBA00023242"/>
    </source>
</evidence>
<keyword evidence="7" id="KW-0539">Nucleus</keyword>
<evidence type="ECO:0000313" key="10">
    <source>
        <dbReference type="EMBL" id="KAK9751798.1"/>
    </source>
</evidence>
<dbReference type="AlphaFoldDB" id="A0AAW1MZQ3"/>
<comment type="cofactor">
    <cofactor evidence="1">
        <name>a divalent metal cation</name>
        <dbReference type="ChEBI" id="CHEBI:60240"/>
    </cofactor>
</comment>
<evidence type="ECO:0000256" key="1">
    <source>
        <dbReference type="ARBA" id="ARBA00001968"/>
    </source>
</evidence>
<dbReference type="PANTHER" id="PTHR22930:SF85">
    <property type="entry name" value="GH03217P-RELATED"/>
    <property type="match status" value="1"/>
</dbReference>
<feature type="region of interest" description="Disordered" evidence="8">
    <location>
        <begin position="1"/>
        <end position="28"/>
    </location>
</feature>
<dbReference type="GO" id="GO:0016787">
    <property type="term" value="F:hydrolase activity"/>
    <property type="evidence" value="ECO:0007669"/>
    <property type="project" value="UniProtKB-KW"/>
</dbReference>
<comment type="caution">
    <text evidence="10">The sequence shown here is derived from an EMBL/GenBank/DDBJ whole genome shotgun (WGS) entry which is preliminary data.</text>
</comment>
<reference evidence="10 11" key="1">
    <citation type="journal article" date="2024" name="BMC Genomics">
        <title>De novo assembly and annotation of Popillia japonica's genome with initial clues to its potential as an invasive pest.</title>
        <authorList>
            <person name="Cucini C."/>
            <person name="Boschi S."/>
            <person name="Funari R."/>
            <person name="Cardaioli E."/>
            <person name="Iannotti N."/>
            <person name="Marturano G."/>
            <person name="Paoli F."/>
            <person name="Bruttini M."/>
            <person name="Carapelli A."/>
            <person name="Frati F."/>
            <person name="Nardi F."/>
        </authorList>
    </citation>
    <scope>NUCLEOTIDE SEQUENCE [LARGE SCALE GENOMIC DNA]</scope>
    <source>
        <strain evidence="10">DMR45628</strain>
    </source>
</reference>
<dbReference type="GO" id="GO:0046872">
    <property type="term" value="F:metal ion binding"/>
    <property type="evidence" value="ECO:0007669"/>
    <property type="project" value="UniProtKB-KW"/>
</dbReference>
<comment type="subcellular location">
    <subcellularLocation>
        <location evidence="2">Nucleus</location>
    </subcellularLocation>
</comment>
<keyword evidence="5" id="KW-0479">Metal-binding</keyword>
<evidence type="ECO:0000313" key="11">
    <source>
        <dbReference type="Proteomes" id="UP001458880"/>
    </source>
</evidence>
<keyword evidence="10" id="KW-0255">Endonuclease</keyword>
<proteinExistence type="inferred from homology"/>
<evidence type="ECO:0000256" key="6">
    <source>
        <dbReference type="ARBA" id="ARBA00022801"/>
    </source>
</evidence>
<dbReference type="PANTHER" id="PTHR22930">
    <property type="match status" value="1"/>
</dbReference>
<sequence>MSLKSFDDLSSSSSSSYTDSSMSDVDTPKKKSKIQNFIEGTVYKYSDEKFRSHFRLNRQCVEDLIGNTNFIAIATKKYRGGWPEIQSEKVVLMSLWYLVNTESFRQIADRFNVSISSAHLYITSFIRMIANMSKNWIKWPKKHEAISISSEFEKKQGIPNVLGCIGGCHIRMKKPKINGDDFINRKGYHSILLQGVVDHRKMFLNISVGAPSSIHDARLLRQSKLFKEIETGRQLLYNKYHLLGDSAYPVLNWLIPPYKDNGLLTEQQRLFNFKHSATRIVVEHGFGLLKGRFRRLGEFQNESLSFIVHSVVTACVLHNICISRNIKDNNVIEYMDDLDNNVESEETVGFDKREEICDLLTNNWNKGRYLFQSLLLSCSCTTGV</sequence>
<evidence type="ECO:0000256" key="3">
    <source>
        <dbReference type="ARBA" id="ARBA00006958"/>
    </source>
</evidence>
<accession>A0AAW1MZQ3</accession>
<comment type="similarity">
    <text evidence="3">Belongs to the HARBI1 family.</text>
</comment>
<feature type="compositionally biased region" description="Low complexity" evidence="8">
    <location>
        <begin position="1"/>
        <end position="25"/>
    </location>
</feature>
<dbReference type="InterPro" id="IPR027806">
    <property type="entry name" value="HARBI1_dom"/>
</dbReference>
<gene>
    <name evidence="10" type="ORF">QE152_g4756</name>
</gene>
<dbReference type="InterPro" id="IPR045249">
    <property type="entry name" value="HARBI1-like"/>
</dbReference>
<evidence type="ECO:0000256" key="5">
    <source>
        <dbReference type="ARBA" id="ARBA00022723"/>
    </source>
</evidence>
<feature type="domain" description="DDE Tnp4" evidence="9">
    <location>
        <begin position="166"/>
        <end position="319"/>
    </location>
</feature>
<organism evidence="10 11">
    <name type="scientific">Popillia japonica</name>
    <name type="common">Japanese beetle</name>
    <dbReference type="NCBI Taxonomy" id="7064"/>
    <lineage>
        <taxon>Eukaryota</taxon>
        <taxon>Metazoa</taxon>
        <taxon>Ecdysozoa</taxon>
        <taxon>Arthropoda</taxon>
        <taxon>Hexapoda</taxon>
        <taxon>Insecta</taxon>
        <taxon>Pterygota</taxon>
        <taxon>Neoptera</taxon>
        <taxon>Endopterygota</taxon>
        <taxon>Coleoptera</taxon>
        <taxon>Polyphaga</taxon>
        <taxon>Scarabaeiformia</taxon>
        <taxon>Scarabaeidae</taxon>
        <taxon>Rutelinae</taxon>
        <taxon>Popillia</taxon>
    </lineage>
</organism>
<evidence type="ECO:0000256" key="4">
    <source>
        <dbReference type="ARBA" id="ARBA00022722"/>
    </source>
</evidence>
<keyword evidence="11" id="KW-1185">Reference proteome</keyword>
<evidence type="ECO:0000256" key="8">
    <source>
        <dbReference type="SAM" id="MobiDB-lite"/>
    </source>
</evidence>
<keyword evidence="4" id="KW-0540">Nuclease</keyword>
<dbReference type="GO" id="GO:0005634">
    <property type="term" value="C:nucleus"/>
    <property type="evidence" value="ECO:0007669"/>
    <property type="project" value="UniProtKB-SubCell"/>
</dbReference>
<dbReference type="GO" id="GO:0004519">
    <property type="term" value="F:endonuclease activity"/>
    <property type="evidence" value="ECO:0007669"/>
    <property type="project" value="UniProtKB-KW"/>
</dbReference>
<name>A0AAW1MZQ3_POPJA</name>
<evidence type="ECO:0000259" key="9">
    <source>
        <dbReference type="Pfam" id="PF13359"/>
    </source>
</evidence>
<dbReference type="Pfam" id="PF13359">
    <property type="entry name" value="DDE_Tnp_4"/>
    <property type="match status" value="1"/>
</dbReference>